<evidence type="ECO:0000256" key="4">
    <source>
        <dbReference type="ARBA" id="ARBA00022840"/>
    </source>
</evidence>
<feature type="domain" description="Protein kinase" evidence="7">
    <location>
        <begin position="9"/>
        <end position="276"/>
    </location>
</feature>
<accession>A0ABV6YLL2</accession>
<dbReference type="InterPro" id="IPR011990">
    <property type="entry name" value="TPR-like_helical_dom_sf"/>
</dbReference>
<feature type="repeat" description="TPR" evidence="5">
    <location>
        <begin position="562"/>
        <end position="595"/>
    </location>
</feature>
<evidence type="ECO:0000313" key="8">
    <source>
        <dbReference type="EMBL" id="MFC1573232.1"/>
    </source>
</evidence>
<dbReference type="CDD" id="cd14014">
    <property type="entry name" value="STKc_PknB_like"/>
    <property type="match status" value="1"/>
</dbReference>
<evidence type="ECO:0000313" key="9">
    <source>
        <dbReference type="Proteomes" id="UP001593833"/>
    </source>
</evidence>
<dbReference type="PROSITE" id="PS00107">
    <property type="entry name" value="PROTEIN_KINASE_ATP"/>
    <property type="match status" value="1"/>
</dbReference>
<sequence length="761" mass="83757">MIGQTIFHYKIIEKLGEGGMGTVYRARDTKLDRDVALKVLASDCAQDVERRQRFEREAKAAAALKHPNIVTIYSVEEIGDIRFIAMELVEGETLSRLIPEGGFEVARFLEIAIPIADAVSCAHAEGIVHRDLKPDNIMVIGERQIKVLDFGLAKHCTLHASNIEETVATQYPLTQAGLILGTIAYMSPEQIRSGSIDARSDIFSLGILFHELLSGSRPFRGENLAAIVYNIVNDKAPRLSSVPNTVADLVDRCLEKDPGNRYADALELRSALEDVVGASGTILMTQPSILSPEAKTAFDQGNWESARRELLEIREQRELLPEELEMLGTCEGVLGEFDDSLHTSEQAYAGYAKSGDNAAAARIALGLARCYIVKNADAVARGWQKRAERLLRDEPDCIEHGHLLRRQTVTALEKCDFAGALKLNERCAEVADRFNDRSLQVEALHDRGQILIARGDVEEGTELVDEAMASAVSGEVSPETVGNLYCRTMVVCRTLADFNRAREWSDAAARWCEPYPGSGFLGVCRIHSAETMRHQGRWGEAEQAIHSACDFFEKSGFNGHAGEAFNEFGLLALCRGEYDEAEKAFRRAHEFGHDPVPGLPLLRLAQGKGDAAQQIIERALNEDPENRLRRAGLLAAIITIALANGKTAMAEVAVEELTHISEDFDCPVFRAHAVMGRGALELERGNETAATPTLRKAWSMFNEMGLPYDAARARFLMATAYLNTGNTEDARLQLDAACKTFTELGAKLDLETASELTKRLE</sequence>
<dbReference type="Pfam" id="PF00069">
    <property type="entry name" value="Pkinase"/>
    <property type="match status" value="1"/>
</dbReference>
<keyword evidence="3 8" id="KW-0418">Kinase</keyword>
<dbReference type="InterPro" id="IPR011009">
    <property type="entry name" value="Kinase-like_dom_sf"/>
</dbReference>
<evidence type="ECO:0000256" key="1">
    <source>
        <dbReference type="ARBA" id="ARBA00022679"/>
    </source>
</evidence>
<dbReference type="InterPro" id="IPR019734">
    <property type="entry name" value="TPR_rpt"/>
</dbReference>
<dbReference type="SMART" id="SM00028">
    <property type="entry name" value="TPR"/>
    <property type="match status" value="2"/>
</dbReference>
<dbReference type="PANTHER" id="PTHR43289:SF34">
    <property type="entry name" value="SERINE_THREONINE-PROTEIN KINASE YBDM-RELATED"/>
    <property type="match status" value="1"/>
</dbReference>
<dbReference type="GO" id="GO:0016301">
    <property type="term" value="F:kinase activity"/>
    <property type="evidence" value="ECO:0007669"/>
    <property type="project" value="UniProtKB-KW"/>
</dbReference>
<keyword evidence="4 6" id="KW-0067">ATP-binding</keyword>
<keyword evidence="9" id="KW-1185">Reference proteome</keyword>
<dbReference type="PROSITE" id="PS50011">
    <property type="entry name" value="PROTEIN_KINASE_DOM"/>
    <property type="match status" value="1"/>
</dbReference>
<protein>
    <submittedName>
        <fullName evidence="8">Protein kinase</fullName>
    </submittedName>
</protein>
<evidence type="ECO:0000256" key="2">
    <source>
        <dbReference type="ARBA" id="ARBA00022741"/>
    </source>
</evidence>
<feature type="binding site" evidence="6">
    <location>
        <position position="38"/>
    </location>
    <ligand>
        <name>ATP</name>
        <dbReference type="ChEBI" id="CHEBI:30616"/>
    </ligand>
</feature>
<evidence type="ECO:0000256" key="3">
    <source>
        <dbReference type="ARBA" id="ARBA00022777"/>
    </source>
</evidence>
<dbReference type="PROSITE" id="PS00108">
    <property type="entry name" value="PROTEIN_KINASE_ST"/>
    <property type="match status" value="1"/>
</dbReference>
<keyword evidence="5" id="KW-0802">TPR repeat</keyword>
<keyword evidence="2 6" id="KW-0547">Nucleotide-binding</keyword>
<dbReference type="SUPFAM" id="SSF56112">
    <property type="entry name" value="Protein kinase-like (PK-like)"/>
    <property type="match status" value="1"/>
</dbReference>
<gene>
    <name evidence="8" type="ORF">ACFL6M_06495</name>
</gene>
<reference evidence="8 9" key="1">
    <citation type="submission" date="2024-09" db="EMBL/GenBank/DDBJ databases">
        <authorList>
            <person name="D'Angelo T."/>
        </authorList>
    </citation>
    <scope>NUCLEOTIDE SEQUENCE [LARGE SCALE GENOMIC DNA]</scope>
    <source>
        <strain evidence="8">SAG AM-320-E07</strain>
    </source>
</reference>
<organism evidence="8 9">
    <name type="scientific">Eiseniibacteriota bacterium</name>
    <dbReference type="NCBI Taxonomy" id="2212470"/>
    <lineage>
        <taxon>Bacteria</taxon>
        <taxon>Candidatus Eiseniibacteriota</taxon>
    </lineage>
</organism>
<dbReference type="Gene3D" id="1.25.40.10">
    <property type="entry name" value="Tetratricopeptide repeat domain"/>
    <property type="match status" value="2"/>
</dbReference>
<dbReference type="InterPro" id="IPR008271">
    <property type="entry name" value="Ser/Thr_kinase_AS"/>
</dbReference>
<evidence type="ECO:0000259" key="7">
    <source>
        <dbReference type="PROSITE" id="PS50011"/>
    </source>
</evidence>
<dbReference type="Gene3D" id="3.30.200.20">
    <property type="entry name" value="Phosphorylase Kinase, domain 1"/>
    <property type="match status" value="1"/>
</dbReference>
<dbReference type="PROSITE" id="PS50005">
    <property type="entry name" value="TPR"/>
    <property type="match status" value="1"/>
</dbReference>
<evidence type="ECO:0000256" key="5">
    <source>
        <dbReference type="PROSITE-ProRule" id="PRU00339"/>
    </source>
</evidence>
<dbReference type="Gene3D" id="1.10.510.10">
    <property type="entry name" value="Transferase(Phosphotransferase) domain 1"/>
    <property type="match status" value="1"/>
</dbReference>
<dbReference type="InterPro" id="IPR000719">
    <property type="entry name" value="Prot_kinase_dom"/>
</dbReference>
<dbReference type="InterPro" id="IPR017441">
    <property type="entry name" value="Protein_kinase_ATP_BS"/>
</dbReference>
<proteinExistence type="predicted"/>
<dbReference type="SMART" id="SM00220">
    <property type="entry name" value="S_TKc"/>
    <property type="match status" value="1"/>
</dbReference>
<evidence type="ECO:0000256" key="6">
    <source>
        <dbReference type="PROSITE-ProRule" id="PRU10141"/>
    </source>
</evidence>
<keyword evidence="1" id="KW-0808">Transferase</keyword>
<dbReference type="SUPFAM" id="SSF48452">
    <property type="entry name" value="TPR-like"/>
    <property type="match status" value="2"/>
</dbReference>
<dbReference type="PANTHER" id="PTHR43289">
    <property type="entry name" value="MITOGEN-ACTIVATED PROTEIN KINASE KINASE KINASE 20-RELATED"/>
    <property type="match status" value="1"/>
</dbReference>
<name>A0ABV6YLL2_UNCEI</name>
<dbReference type="Proteomes" id="UP001593833">
    <property type="component" value="Unassembled WGS sequence"/>
</dbReference>
<comment type="caution">
    <text evidence="8">The sequence shown here is derived from an EMBL/GenBank/DDBJ whole genome shotgun (WGS) entry which is preliminary data.</text>
</comment>
<dbReference type="EMBL" id="JBHPKH010000100">
    <property type="protein sequence ID" value="MFC1573232.1"/>
    <property type="molecule type" value="Genomic_DNA"/>
</dbReference>